<proteinExistence type="predicted"/>
<protein>
    <submittedName>
        <fullName evidence="2">Uncharacterized protein</fullName>
    </submittedName>
</protein>
<name>A0A917S995_9BACL</name>
<feature type="region of interest" description="Disordered" evidence="1">
    <location>
        <begin position="37"/>
        <end position="60"/>
    </location>
</feature>
<keyword evidence="3" id="KW-1185">Reference proteome</keyword>
<evidence type="ECO:0000313" key="3">
    <source>
        <dbReference type="Proteomes" id="UP000654670"/>
    </source>
</evidence>
<dbReference type="Proteomes" id="UP000654670">
    <property type="component" value="Unassembled WGS sequence"/>
</dbReference>
<gene>
    <name evidence="2" type="ORF">GCM10007968_28060</name>
</gene>
<sequence length="60" mass="6574">MPSVKKLYQESEDVSKAAFIFGHLWGSVGILTGNAKNVLPTARSSSSRRRTSHTSLGKQR</sequence>
<dbReference type="AlphaFoldDB" id="A0A917S995"/>
<evidence type="ECO:0000313" key="2">
    <source>
        <dbReference type="EMBL" id="GGL62469.1"/>
    </source>
</evidence>
<reference evidence="2" key="2">
    <citation type="submission" date="2020-09" db="EMBL/GenBank/DDBJ databases">
        <authorList>
            <person name="Sun Q."/>
            <person name="Ohkuma M."/>
        </authorList>
    </citation>
    <scope>NUCLEOTIDE SEQUENCE</scope>
    <source>
        <strain evidence="2">JCM 15325</strain>
    </source>
</reference>
<comment type="caution">
    <text evidence="2">The sequence shown here is derived from an EMBL/GenBank/DDBJ whole genome shotgun (WGS) entry which is preliminary data.</text>
</comment>
<evidence type="ECO:0000256" key="1">
    <source>
        <dbReference type="SAM" id="MobiDB-lite"/>
    </source>
</evidence>
<organism evidence="2 3">
    <name type="scientific">Sporolactobacillus putidus</name>
    <dbReference type="NCBI Taxonomy" id="492735"/>
    <lineage>
        <taxon>Bacteria</taxon>
        <taxon>Bacillati</taxon>
        <taxon>Bacillota</taxon>
        <taxon>Bacilli</taxon>
        <taxon>Bacillales</taxon>
        <taxon>Sporolactobacillaceae</taxon>
        <taxon>Sporolactobacillus</taxon>
    </lineage>
</organism>
<accession>A0A917S995</accession>
<dbReference type="EMBL" id="BMOK01000015">
    <property type="protein sequence ID" value="GGL62469.1"/>
    <property type="molecule type" value="Genomic_DNA"/>
</dbReference>
<reference evidence="2" key="1">
    <citation type="journal article" date="2014" name="Int. J. Syst. Evol. Microbiol.">
        <title>Complete genome sequence of Corynebacterium casei LMG S-19264T (=DSM 44701T), isolated from a smear-ripened cheese.</title>
        <authorList>
            <consortium name="US DOE Joint Genome Institute (JGI-PGF)"/>
            <person name="Walter F."/>
            <person name="Albersmeier A."/>
            <person name="Kalinowski J."/>
            <person name="Ruckert C."/>
        </authorList>
    </citation>
    <scope>NUCLEOTIDE SEQUENCE</scope>
    <source>
        <strain evidence="2">JCM 15325</strain>
    </source>
</reference>